<accession>A0AAV0ZH72</accession>
<dbReference type="Proteomes" id="UP001157006">
    <property type="component" value="Chromosome 2"/>
</dbReference>
<organism evidence="1 2">
    <name type="scientific">Vicia faba</name>
    <name type="common">Broad bean</name>
    <name type="synonym">Faba vulgaris</name>
    <dbReference type="NCBI Taxonomy" id="3906"/>
    <lineage>
        <taxon>Eukaryota</taxon>
        <taxon>Viridiplantae</taxon>
        <taxon>Streptophyta</taxon>
        <taxon>Embryophyta</taxon>
        <taxon>Tracheophyta</taxon>
        <taxon>Spermatophyta</taxon>
        <taxon>Magnoliopsida</taxon>
        <taxon>eudicotyledons</taxon>
        <taxon>Gunneridae</taxon>
        <taxon>Pentapetalae</taxon>
        <taxon>rosids</taxon>
        <taxon>fabids</taxon>
        <taxon>Fabales</taxon>
        <taxon>Fabaceae</taxon>
        <taxon>Papilionoideae</taxon>
        <taxon>50 kb inversion clade</taxon>
        <taxon>NPAAA clade</taxon>
        <taxon>Hologalegina</taxon>
        <taxon>IRL clade</taxon>
        <taxon>Fabeae</taxon>
        <taxon>Vicia</taxon>
    </lineage>
</organism>
<dbReference type="AlphaFoldDB" id="A0AAV0ZH72"/>
<dbReference type="EMBL" id="OX451737">
    <property type="protein sequence ID" value="CAI8597995.1"/>
    <property type="molecule type" value="Genomic_DNA"/>
</dbReference>
<sequence length="116" mass="13718">MLFYKENPNKPIFYFSFVHMILKINGIKSKEEDLVEAPKILDECGVSMMRYYRDTDGMYYYLEKSGRKVYDDKIVEPIKDPSNETSESSFGFLSVDVKTYLDEMVEKILVENQIRE</sequence>
<gene>
    <name evidence="1" type="ORF">VFH_II107120</name>
</gene>
<proteinExistence type="predicted"/>
<reference evidence="1 2" key="1">
    <citation type="submission" date="2023-01" db="EMBL/GenBank/DDBJ databases">
        <authorList>
            <person name="Kreplak J."/>
        </authorList>
    </citation>
    <scope>NUCLEOTIDE SEQUENCE [LARGE SCALE GENOMIC DNA]</scope>
</reference>
<protein>
    <submittedName>
        <fullName evidence="1">Uncharacterized protein</fullName>
    </submittedName>
</protein>
<keyword evidence="2" id="KW-1185">Reference proteome</keyword>
<evidence type="ECO:0000313" key="1">
    <source>
        <dbReference type="EMBL" id="CAI8597995.1"/>
    </source>
</evidence>
<name>A0AAV0ZH72_VICFA</name>
<evidence type="ECO:0000313" key="2">
    <source>
        <dbReference type="Proteomes" id="UP001157006"/>
    </source>
</evidence>